<dbReference type="EMBL" id="CCYD01000041">
    <property type="protein sequence ID" value="CEG35308.1"/>
    <property type="molecule type" value="Genomic_DNA"/>
</dbReference>
<proteinExistence type="predicted"/>
<dbReference type="GeneID" id="36404489"/>
<protein>
    <submittedName>
        <fullName evidence="2">Uncharacterized protein</fullName>
    </submittedName>
</protein>
<sequence length="152" mass="17250">MSTEASCRKFLDALAQNLATLYDFECSYGDVATIGDVFSAVKNDEWGFRLKRGRQLTSEPLPSFFTEDEWKDLKDLNWRTNRRIHDGKVPTTSKGKSYVILPHAIFSDDRVDRYKTIATRASVVFEATEFEVKDEDEFSGSSRSSSGRSDIA</sequence>
<dbReference type="RefSeq" id="XP_024571677.1">
    <property type="nucleotide sequence ID" value="XM_024722737.1"/>
</dbReference>
<organism evidence="2 3">
    <name type="scientific">Plasmopara halstedii</name>
    <name type="common">Downy mildew of sunflower</name>
    <dbReference type="NCBI Taxonomy" id="4781"/>
    <lineage>
        <taxon>Eukaryota</taxon>
        <taxon>Sar</taxon>
        <taxon>Stramenopiles</taxon>
        <taxon>Oomycota</taxon>
        <taxon>Peronosporomycetes</taxon>
        <taxon>Peronosporales</taxon>
        <taxon>Peronosporaceae</taxon>
        <taxon>Plasmopara</taxon>
    </lineage>
</organism>
<feature type="compositionally biased region" description="Low complexity" evidence="1">
    <location>
        <begin position="139"/>
        <end position="152"/>
    </location>
</feature>
<evidence type="ECO:0000313" key="3">
    <source>
        <dbReference type="Proteomes" id="UP000054928"/>
    </source>
</evidence>
<reference evidence="3" key="1">
    <citation type="submission" date="2014-09" db="EMBL/GenBank/DDBJ databases">
        <authorList>
            <person name="Sharma Rahul"/>
            <person name="Thines Marco"/>
        </authorList>
    </citation>
    <scope>NUCLEOTIDE SEQUENCE [LARGE SCALE GENOMIC DNA]</scope>
</reference>
<dbReference type="OrthoDB" id="2123637at2759"/>
<evidence type="ECO:0000256" key="1">
    <source>
        <dbReference type="SAM" id="MobiDB-lite"/>
    </source>
</evidence>
<dbReference type="Proteomes" id="UP000054928">
    <property type="component" value="Unassembled WGS sequence"/>
</dbReference>
<accession>A0A0P1A5A8</accession>
<name>A0A0P1A5A8_PLAHL</name>
<keyword evidence="3" id="KW-1185">Reference proteome</keyword>
<dbReference type="AlphaFoldDB" id="A0A0P1A5A8"/>
<feature type="region of interest" description="Disordered" evidence="1">
    <location>
        <begin position="133"/>
        <end position="152"/>
    </location>
</feature>
<evidence type="ECO:0000313" key="2">
    <source>
        <dbReference type="EMBL" id="CEG35308.1"/>
    </source>
</evidence>